<dbReference type="Gene3D" id="2.120.10.30">
    <property type="entry name" value="TolB, C-terminal domain"/>
    <property type="match status" value="1"/>
</dbReference>
<sequence length="657" mass="69727">MSRYTLLAIPALVAAPAIAQVAEPAVAPAVAVPAAITADGVPPIPAALADRTRPYLEARSAGVVDWNPRDRSLLMATRFANVAQLHTVAAPLAMRRQITFEADRVSSARYSPSGDVLVVEKDSGGGEFYQLYTLANGQLTLLTDGKSRNQFGAFSHDGRLVGYSSTRRNGADSDLYVMDPRDPKSDRMVAQVTGGGWSIVDFAPGGGHALVGKYTSVQQSTLYDLDLATGALRAITDPKAAVAWSGAHYAPDGTLWVISDQGSDVARLGTLDPRTGRFTPVAGDPRWDVEDMEIAPDGRFLVFVVNEAGASRVKVMDLATRAVRPVTGLPDGVASGVRIAPWGTIAVTVGGAGTPGDVFAIDPATLAVTRWTESETGGLDPARNPAPELVTVKSFDGTAVSGFLYRPDPARFPGKRPLIVSIHGGPEGQSRPGFQGASNYYTNELGVARFYPNVRGSTGFGKRFVAADNGPFKREDSVQDIGAFLDTLAKDPAIDADRIGVEGGSYGGYMCYASAIRYGARLKGALCTVAISNFVTFLENTQAYRRDLRRVEYGDERDPKQRAKLLAISPMTRVAELRVPLMVVTGANDPRVPKSEADQMVAAVRANGGSAWHVVAADEGHGYAKKANRDYAYWAGLTFWQGKLLAPPPVAAAGGAK</sequence>
<dbReference type="InterPro" id="IPR029058">
    <property type="entry name" value="AB_hydrolase_fold"/>
</dbReference>
<dbReference type="GO" id="GO:0006508">
    <property type="term" value="P:proteolysis"/>
    <property type="evidence" value="ECO:0007669"/>
    <property type="project" value="InterPro"/>
</dbReference>
<evidence type="ECO:0000313" key="4">
    <source>
        <dbReference type="EMBL" id="PCG13514.1"/>
    </source>
</evidence>
<feature type="domain" description="Peptidase S9 prolyl oligopeptidase catalytic" evidence="3">
    <location>
        <begin position="438"/>
        <end position="643"/>
    </location>
</feature>
<dbReference type="Gene3D" id="2.130.10.10">
    <property type="entry name" value="YVTN repeat-like/Quinoprotein amine dehydrogenase"/>
    <property type="match status" value="1"/>
</dbReference>
<dbReference type="Gene3D" id="3.40.50.1820">
    <property type="entry name" value="alpha/beta hydrolase"/>
    <property type="match status" value="1"/>
</dbReference>
<comment type="caution">
    <text evidence="4">The sequence shown here is derived from an EMBL/GenBank/DDBJ whole genome shotgun (WGS) entry which is preliminary data.</text>
</comment>
<dbReference type="SUPFAM" id="SSF82171">
    <property type="entry name" value="DPP6 N-terminal domain-like"/>
    <property type="match status" value="1"/>
</dbReference>
<dbReference type="EMBL" id="NWVC01000007">
    <property type="protein sequence ID" value="PCG13514.1"/>
    <property type="molecule type" value="Genomic_DNA"/>
</dbReference>
<accession>A0A2A4I661</accession>
<protein>
    <submittedName>
        <fullName evidence="4">S9 family peptidase</fullName>
    </submittedName>
</protein>
<evidence type="ECO:0000256" key="2">
    <source>
        <dbReference type="SAM" id="SignalP"/>
    </source>
</evidence>
<dbReference type="SUPFAM" id="SSF53474">
    <property type="entry name" value="alpha/beta-Hydrolases"/>
    <property type="match status" value="1"/>
</dbReference>
<dbReference type="Proteomes" id="UP000218323">
    <property type="component" value="Unassembled WGS sequence"/>
</dbReference>
<proteinExistence type="predicted"/>
<keyword evidence="5" id="KW-1185">Reference proteome</keyword>
<dbReference type="PANTHER" id="PTHR42776:SF27">
    <property type="entry name" value="DIPEPTIDYL PEPTIDASE FAMILY MEMBER 6"/>
    <property type="match status" value="1"/>
</dbReference>
<evidence type="ECO:0000259" key="3">
    <source>
        <dbReference type="Pfam" id="PF00326"/>
    </source>
</evidence>
<dbReference type="GO" id="GO:0004252">
    <property type="term" value="F:serine-type endopeptidase activity"/>
    <property type="evidence" value="ECO:0007669"/>
    <property type="project" value="TreeGrafter"/>
</dbReference>
<feature type="chain" id="PRO_5012585043" evidence="2">
    <location>
        <begin position="20"/>
        <end position="657"/>
    </location>
</feature>
<evidence type="ECO:0000256" key="1">
    <source>
        <dbReference type="ARBA" id="ARBA00022801"/>
    </source>
</evidence>
<dbReference type="InterPro" id="IPR011042">
    <property type="entry name" value="6-blade_b-propeller_TolB-like"/>
</dbReference>
<dbReference type="PANTHER" id="PTHR42776">
    <property type="entry name" value="SERINE PEPTIDASE S9 FAMILY MEMBER"/>
    <property type="match status" value="1"/>
</dbReference>
<organism evidence="4 5">
    <name type="scientific">Sphingomonas adhaesiva</name>
    <dbReference type="NCBI Taxonomy" id="28212"/>
    <lineage>
        <taxon>Bacteria</taxon>
        <taxon>Pseudomonadati</taxon>
        <taxon>Pseudomonadota</taxon>
        <taxon>Alphaproteobacteria</taxon>
        <taxon>Sphingomonadales</taxon>
        <taxon>Sphingomonadaceae</taxon>
        <taxon>Sphingomonas</taxon>
    </lineage>
</organism>
<gene>
    <name evidence="4" type="ORF">COA07_13395</name>
</gene>
<dbReference type="RefSeq" id="WP_066713270.1">
    <property type="nucleotide sequence ID" value="NZ_JBHIWA010000071.1"/>
</dbReference>
<dbReference type="InterPro" id="IPR015943">
    <property type="entry name" value="WD40/YVTN_repeat-like_dom_sf"/>
</dbReference>
<name>A0A2A4I661_9SPHN</name>
<dbReference type="AlphaFoldDB" id="A0A2A4I661"/>
<dbReference type="InterPro" id="IPR001375">
    <property type="entry name" value="Peptidase_S9_cat"/>
</dbReference>
<feature type="signal peptide" evidence="2">
    <location>
        <begin position="1"/>
        <end position="19"/>
    </location>
</feature>
<keyword evidence="1" id="KW-0378">Hydrolase</keyword>
<reference evidence="4 5" key="1">
    <citation type="submission" date="2017-09" db="EMBL/GenBank/DDBJ databases">
        <title>Sphingomonas adhaesiva DSM 7418, whole genome shotgun sequence.</title>
        <authorList>
            <person name="Feng G."/>
            <person name="Zhu H."/>
        </authorList>
    </citation>
    <scope>NUCLEOTIDE SEQUENCE [LARGE SCALE GENOMIC DNA]</scope>
    <source>
        <strain evidence="4 5">DSM 7418</strain>
    </source>
</reference>
<dbReference type="Pfam" id="PF00326">
    <property type="entry name" value="Peptidase_S9"/>
    <property type="match status" value="1"/>
</dbReference>
<evidence type="ECO:0000313" key="5">
    <source>
        <dbReference type="Proteomes" id="UP000218323"/>
    </source>
</evidence>
<keyword evidence="2" id="KW-0732">Signal</keyword>